<reference evidence="3" key="1">
    <citation type="journal article" date="2019" name="Int. J. Syst. Evol. Microbiol.">
        <title>The Global Catalogue of Microorganisms (GCM) 10K type strain sequencing project: providing services to taxonomists for standard genome sequencing and annotation.</title>
        <authorList>
            <consortium name="The Broad Institute Genomics Platform"/>
            <consortium name="The Broad Institute Genome Sequencing Center for Infectious Disease"/>
            <person name="Wu L."/>
            <person name="Ma J."/>
        </authorList>
    </citation>
    <scope>NUCLEOTIDE SEQUENCE [LARGE SCALE GENOMIC DNA]</scope>
    <source>
        <strain evidence="3">IBRC-M 10908</strain>
    </source>
</reference>
<feature type="compositionally biased region" description="Basic and acidic residues" evidence="1">
    <location>
        <begin position="180"/>
        <end position="202"/>
    </location>
</feature>
<dbReference type="Proteomes" id="UP001595823">
    <property type="component" value="Unassembled WGS sequence"/>
</dbReference>
<evidence type="ECO:0000313" key="3">
    <source>
        <dbReference type="Proteomes" id="UP001595823"/>
    </source>
</evidence>
<feature type="compositionally biased region" description="Gly residues" evidence="1">
    <location>
        <begin position="148"/>
        <end position="157"/>
    </location>
</feature>
<feature type="region of interest" description="Disordered" evidence="1">
    <location>
        <begin position="104"/>
        <end position="202"/>
    </location>
</feature>
<proteinExistence type="predicted"/>
<name>A0ABV8TT81_9ACTN</name>
<organism evidence="2 3">
    <name type="scientific">Salininema proteolyticum</name>
    <dbReference type="NCBI Taxonomy" id="1607685"/>
    <lineage>
        <taxon>Bacteria</taxon>
        <taxon>Bacillati</taxon>
        <taxon>Actinomycetota</taxon>
        <taxon>Actinomycetes</taxon>
        <taxon>Glycomycetales</taxon>
        <taxon>Glycomycetaceae</taxon>
        <taxon>Salininema</taxon>
    </lineage>
</organism>
<protein>
    <recommendedName>
        <fullName evidence="4">Phage replication protein O</fullName>
    </recommendedName>
</protein>
<keyword evidence="3" id="KW-1185">Reference proteome</keyword>
<dbReference type="EMBL" id="JBHSDK010000002">
    <property type="protein sequence ID" value="MFC4333882.1"/>
    <property type="molecule type" value="Genomic_DNA"/>
</dbReference>
<gene>
    <name evidence="2" type="ORF">ACFPET_01565</name>
</gene>
<feature type="region of interest" description="Disordered" evidence="1">
    <location>
        <begin position="235"/>
        <end position="291"/>
    </location>
</feature>
<accession>A0ABV8TT81</accession>
<comment type="caution">
    <text evidence="2">The sequence shown here is derived from an EMBL/GenBank/DDBJ whole genome shotgun (WGS) entry which is preliminary data.</text>
</comment>
<evidence type="ECO:0008006" key="4">
    <source>
        <dbReference type="Google" id="ProtNLM"/>
    </source>
</evidence>
<evidence type="ECO:0000256" key="1">
    <source>
        <dbReference type="SAM" id="MobiDB-lite"/>
    </source>
</evidence>
<evidence type="ECO:0000313" key="2">
    <source>
        <dbReference type="EMBL" id="MFC4333882.1"/>
    </source>
</evidence>
<dbReference type="RefSeq" id="WP_380617621.1">
    <property type="nucleotide sequence ID" value="NZ_JBHSDK010000002.1"/>
</dbReference>
<sequence length="291" mass="32760">MARIRSIKPEFWDSPGIETLAFEWRLLYIAMWNWADDSGRGKAEARELMGFAFPRDEEMTVAEFRRGLGEVRRVYGVRFYKVAGRSYFEIPSWAEHQKIDKRGAARFPGPEEGQPFDPETNTLIDQGFGGDSEESAETTPSPRRDSGAGTGEQGNRGTGELSCAPAPPERDTPPLSLDDSPPKTERSRRVKPGSDRDPDWLKFWDTYPLKKSKDGARKAWAKAIKRTAPADIIAGAERYRDDPGRDPRFTKHPTTWLNQGCWDDEPTPAARSARHVPYQDPADTSAYDAPL</sequence>
<feature type="compositionally biased region" description="Basic and acidic residues" evidence="1">
    <location>
        <begin position="237"/>
        <end position="249"/>
    </location>
</feature>